<comment type="caution">
    <text evidence="1">The sequence shown here is derived from an EMBL/GenBank/DDBJ whole genome shotgun (WGS) entry which is preliminary data.</text>
</comment>
<gene>
    <name evidence="1" type="ORF">EB18_01459</name>
</gene>
<name>A0A366SM01_9ENTE</name>
<dbReference type="RefSeq" id="WP_113784678.1">
    <property type="nucleotide sequence ID" value="NZ_KZ845706.1"/>
</dbReference>
<organism evidence="1 2">
    <name type="scientific">Enterococcus cecorum</name>
    <dbReference type="NCBI Taxonomy" id="44008"/>
    <lineage>
        <taxon>Bacteria</taxon>
        <taxon>Bacillati</taxon>
        <taxon>Bacillota</taxon>
        <taxon>Bacilli</taxon>
        <taxon>Lactobacillales</taxon>
        <taxon>Enterococcaceae</taxon>
        <taxon>Enterococcus</taxon>
    </lineage>
</organism>
<dbReference type="Proteomes" id="UP000252800">
    <property type="component" value="Unassembled WGS sequence"/>
</dbReference>
<dbReference type="AlphaFoldDB" id="A0A366SM01"/>
<protein>
    <submittedName>
        <fullName evidence="1">Uncharacterized protein</fullName>
    </submittedName>
</protein>
<reference evidence="1 2" key="1">
    <citation type="submission" date="2015-06" db="EMBL/GenBank/DDBJ databases">
        <title>The Genome Sequence of Enterococcus cecorum 170AEA1.</title>
        <authorList>
            <consortium name="The Broad Institute Genomics Platform"/>
            <consortium name="The Broad Institute Genome Sequencing Center for Infectious Disease"/>
            <person name="Earl A.M."/>
            <person name="Van Tyne D."/>
            <person name="Lebreton F."/>
            <person name="Saavedra J.T."/>
            <person name="Gilmore M.S."/>
            <person name="Manson McGuire A."/>
            <person name="Clock S."/>
            <person name="Crupain M."/>
            <person name="Rangan U."/>
            <person name="Young S."/>
            <person name="Abouelleil A."/>
            <person name="Cao P."/>
            <person name="Chapman S.B."/>
            <person name="Griggs A."/>
            <person name="Priest M."/>
            <person name="Shea T."/>
            <person name="Wortman J."/>
            <person name="Nusbaum C."/>
            <person name="Birren B."/>
        </authorList>
    </citation>
    <scope>NUCLEOTIDE SEQUENCE [LARGE SCALE GENOMIC DNA]</scope>
    <source>
        <strain evidence="1 2">170AEA1</strain>
    </source>
</reference>
<dbReference type="EMBL" id="LEOY01000011">
    <property type="protein sequence ID" value="RBR29156.1"/>
    <property type="molecule type" value="Genomic_DNA"/>
</dbReference>
<evidence type="ECO:0000313" key="2">
    <source>
        <dbReference type="Proteomes" id="UP000252800"/>
    </source>
</evidence>
<proteinExistence type="predicted"/>
<evidence type="ECO:0000313" key="1">
    <source>
        <dbReference type="EMBL" id="RBR29156.1"/>
    </source>
</evidence>
<sequence length="111" mass="12513">MTKESTLLDIERLKDIALLKRKATNQEAVDYAVQTLEESIAILKQDKDHGLALETRLGKARQSFANLVITKAISLTSEERQVWEAFKEREGNQATRNGMLGYLASAFRGFI</sequence>
<accession>A0A366SM01</accession>